<evidence type="ECO:0000313" key="10">
    <source>
        <dbReference type="Proteomes" id="UP001445076"/>
    </source>
</evidence>
<dbReference type="InterPro" id="IPR002557">
    <property type="entry name" value="Chitin-bd_dom"/>
</dbReference>
<evidence type="ECO:0000256" key="3">
    <source>
        <dbReference type="ARBA" id="ARBA00022737"/>
    </source>
</evidence>
<dbReference type="PANTHER" id="PTHR23301">
    <property type="entry name" value="CHITIN BINDING PERITROPHIN-A"/>
    <property type="match status" value="1"/>
</dbReference>
<dbReference type="Gene3D" id="2.170.140.10">
    <property type="entry name" value="Chitin binding domain"/>
    <property type="match status" value="3"/>
</dbReference>
<feature type="domain" description="Chitin-binding type-2" evidence="8">
    <location>
        <begin position="174"/>
        <end position="242"/>
    </location>
</feature>
<dbReference type="FunFam" id="2.170.140.10:FF:000002">
    <property type="entry name" value="Gasp, isoform A"/>
    <property type="match status" value="1"/>
</dbReference>
<dbReference type="PANTHER" id="PTHR23301:SF100">
    <property type="entry name" value="GASP, ISOFORM A"/>
    <property type="match status" value="1"/>
</dbReference>
<dbReference type="GO" id="GO:0005576">
    <property type="term" value="C:extracellular region"/>
    <property type="evidence" value="ECO:0007669"/>
    <property type="project" value="InterPro"/>
</dbReference>
<evidence type="ECO:0000256" key="6">
    <source>
        <dbReference type="SAM" id="MobiDB-lite"/>
    </source>
</evidence>
<feature type="region of interest" description="Disordered" evidence="6">
    <location>
        <begin position="265"/>
        <end position="298"/>
    </location>
</feature>
<feature type="signal peptide" evidence="7">
    <location>
        <begin position="1"/>
        <end position="28"/>
    </location>
</feature>
<evidence type="ECO:0000313" key="9">
    <source>
        <dbReference type="EMBL" id="KAK8753709.1"/>
    </source>
</evidence>
<evidence type="ECO:0000256" key="1">
    <source>
        <dbReference type="ARBA" id="ARBA00022669"/>
    </source>
</evidence>
<dbReference type="Proteomes" id="UP001445076">
    <property type="component" value="Unassembled WGS sequence"/>
</dbReference>
<keyword evidence="10" id="KW-1185">Reference proteome</keyword>
<dbReference type="Pfam" id="PF01607">
    <property type="entry name" value="CBM_14"/>
    <property type="match status" value="3"/>
</dbReference>
<gene>
    <name evidence="9" type="ORF">OTU49_001187</name>
</gene>
<proteinExistence type="predicted"/>
<dbReference type="SUPFAM" id="SSF57625">
    <property type="entry name" value="Invertebrate chitin-binding proteins"/>
    <property type="match status" value="3"/>
</dbReference>
<evidence type="ECO:0000256" key="2">
    <source>
        <dbReference type="ARBA" id="ARBA00022729"/>
    </source>
</evidence>
<feature type="domain" description="Chitin-binding type-2" evidence="8">
    <location>
        <begin position="110"/>
        <end position="166"/>
    </location>
</feature>
<keyword evidence="3" id="KW-0677">Repeat</keyword>
<comment type="caution">
    <text evidence="9">The sequence shown here is derived from an EMBL/GenBank/DDBJ whole genome shotgun (WGS) entry which is preliminary data.</text>
</comment>
<evidence type="ECO:0000256" key="7">
    <source>
        <dbReference type="SAM" id="SignalP"/>
    </source>
</evidence>
<reference evidence="9 10" key="1">
    <citation type="journal article" date="2024" name="BMC Genomics">
        <title>Genome assembly of redclaw crayfish (Cherax quadricarinatus) provides insights into its immune adaptation and hypoxia tolerance.</title>
        <authorList>
            <person name="Liu Z."/>
            <person name="Zheng J."/>
            <person name="Li H."/>
            <person name="Fang K."/>
            <person name="Wang S."/>
            <person name="He J."/>
            <person name="Zhou D."/>
            <person name="Weng S."/>
            <person name="Chi M."/>
            <person name="Gu Z."/>
            <person name="He J."/>
            <person name="Li F."/>
            <person name="Wang M."/>
        </authorList>
    </citation>
    <scope>NUCLEOTIDE SEQUENCE [LARGE SCALE GENOMIC DNA]</scope>
    <source>
        <strain evidence="9">ZL_2023a</strain>
    </source>
</reference>
<feature type="chain" id="PRO_5043665273" description="Chitin-binding type-2 domain-containing protein" evidence="7">
    <location>
        <begin position="29"/>
        <end position="298"/>
    </location>
</feature>
<protein>
    <recommendedName>
        <fullName evidence="8">Chitin-binding type-2 domain-containing protein</fullName>
    </recommendedName>
</protein>
<feature type="non-terminal residue" evidence="9">
    <location>
        <position position="1"/>
    </location>
</feature>
<dbReference type="AlphaFoldDB" id="A0AAW0YPK7"/>
<keyword evidence="1" id="KW-0147">Chitin-binding</keyword>
<dbReference type="EMBL" id="JARKIK010000002">
    <property type="protein sequence ID" value="KAK8753709.1"/>
    <property type="molecule type" value="Genomic_DNA"/>
</dbReference>
<sequence>HVTILHKMRVHAAASLVLLLLGVVATGAQESSVDPGGSGNWQCPEDFGYFPHATSCDKYYSCDAGVATLKTCGNGLAFDASDSEFLRENCDYRHNVDCSGRPELEPAISTPHCPNLYGIFPDPDDCSVFWSCWDGEASRYACTPGLAYDRKSRVCNWMDNIPECKAQRDAMQQDFACPAAGELTATGSFSRHPHHEDCRQYFVCLDGVAREYGCPIGTVFKIGNQDGFGQCSDPEDVPGCEDYYGDLDLDSFRRSQLLLGNLGLQDGGSAPSAHRPRRPAAATADAAADAAADTATQA</sequence>
<dbReference type="InterPro" id="IPR051940">
    <property type="entry name" value="Chitin_bind-dev_reg"/>
</dbReference>
<feature type="domain" description="Chitin-binding type-2" evidence="8">
    <location>
        <begin position="40"/>
        <end position="100"/>
    </location>
</feature>
<dbReference type="PROSITE" id="PS50940">
    <property type="entry name" value="CHIT_BIND_II"/>
    <property type="match status" value="3"/>
</dbReference>
<dbReference type="SMART" id="SM00494">
    <property type="entry name" value="ChtBD2"/>
    <property type="match status" value="3"/>
</dbReference>
<evidence type="ECO:0000259" key="8">
    <source>
        <dbReference type="PROSITE" id="PS50940"/>
    </source>
</evidence>
<dbReference type="InterPro" id="IPR036508">
    <property type="entry name" value="Chitin-bd_dom_sf"/>
</dbReference>
<keyword evidence="5" id="KW-0325">Glycoprotein</keyword>
<evidence type="ECO:0000256" key="4">
    <source>
        <dbReference type="ARBA" id="ARBA00023157"/>
    </source>
</evidence>
<organism evidence="9 10">
    <name type="scientific">Cherax quadricarinatus</name>
    <name type="common">Australian red claw crayfish</name>
    <dbReference type="NCBI Taxonomy" id="27406"/>
    <lineage>
        <taxon>Eukaryota</taxon>
        <taxon>Metazoa</taxon>
        <taxon>Ecdysozoa</taxon>
        <taxon>Arthropoda</taxon>
        <taxon>Crustacea</taxon>
        <taxon>Multicrustacea</taxon>
        <taxon>Malacostraca</taxon>
        <taxon>Eumalacostraca</taxon>
        <taxon>Eucarida</taxon>
        <taxon>Decapoda</taxon>
        <taxon>Pleocyemata</taxon>
        <taxon>Astacidea</taxon>
        <taxon>Parastacoidea</taxon>
        <taxon>Parastacidae</taxon>
        <taxon>Cherax</taxon>
    </lineage>
</organism>
<keyword evidence="4" id="KW-1015">Disulfide bond</keyword>
<keyword evidence="2 7" id="KW-0732">Signal</keyword>
<accession>A0AAW0YPK7</accession>
<name>A0AAW0YPK7_CHEQU</name>
<evidence type="ECO:0000256" key="5">
    <source>
        <dbReference type="ARBA" id="ARBA00023180"/>
    </source>
</evidence>
<dbReference type="GO" id="GO:0008061">
    <property type="term" value="F:chitin binding"/>
    <property type="evidence" value="ECO:0007669"/>
    <property type="project" value="UniProtKB-KW"/>
</dbReference>